<evidence type="ECO:0000256" key="6">
    <source>
        <dbReference type="ARBA" id="ARBA00023163"/>
    </source>
</evidence>
<feature type="compositionally biased region" description="Low complexity" evidence="8">
    <location>
        <begin position="711"/>
        <end position="725"/>
    </location>
</feature>
<feature type="compositionally biased region" description="Polar residues" evidence="8">
    <location>
        <begin position="18"/>
        <end position="40"/>
    </location>
</feature>
<dbReference type="AlphaFoldDB" id="A0A6A6CFS4"/>
<dbReference type="SMART" id="SM00906">
    <property type="entry name" value="Fungal_trans"/>
    <property type="match status" value="1"/>
</dbReference>
<keyword evidence="4" id="KW-0805">Transcription regulation</keyword>
<dbReference type="SUPFAM" id="SSF57701">
    <property type="entry name" value="Zn2/Cys6 DNA-binding domain"/>
    <property type="match status" value="1"/>
</dbReference>
<dbReference type="EMBL" id="ML993598">
    <property type="protein sequence ID" value="KAF2165995.1"/>
    <property type="molecule type" value="Genomic_DNA"/>
</dbReference>
<feature type="domain" description="Zn(2)-C6 fungal-type" evidence="9">
    <location>
        <begin position="71"/>
        <end position="102"/>
    </location>
</feature>
<evidence type="ECO:0000256" key="5">
    <source>
        <dbReference type="ARBA" id="ARBA00023125"/>
    </source>
</evidence>
<dbReference type="InterPro" id="IPR051615">
    <property type="entry name" value="Transcr_Regulatory_Elem"/>
</dbReference>
<dbReference type="RefSeq" id="XP_033666884.1">
    <property type="nucleotide sequence ID" value="XM_033817158.1"/>
</dbReference>
<sequence length="926" mass="102450">MDITTAPGAPGDAAADTKPSTSSNARETSSANGAATTNPVADTPAKPRQRSRRKHNEDADDAAKRRCVSTACIACRKRKSKCDGNTPACAACKQVYRTECIYDPNSDHRRKGVYKNDIDNLKTRNSTLQTLIQAILNYPEDDVPALIREIRTCESLDAVAEKIAAKDNGLAEVDEDDDDASPGAEPSSHGAPSFESHLFGKMGDLRLDSGSVRYIGGTSNLIHLAQDEEDNSNTDDYHQQEDAVTSWTNVTNDGELVVHLLNMYFTWHYPFFTTLSRQLFYRDFMLGRPPPHTRRKTHYCTPLLVNAMLALGCHFTSHGGARDNPDDSATAGDHFFREAKRLIMENDEHEKPHLTTVQALALMSVREAGCGREARGWVYSGMSFRMACDMGLNLDSSQLTSNKFVSGDENEEDVRKITFWGCYLFDKCWSNYLGRIPQLPSSIVTVSKYEVFPDEDSSQWSPYTDSGFTQAHAQPARTRAVALQISKLCEISNDLMKHFYDPTDMDKTKGKAVELKKLSDIHTRLEGWRRDLPKELEPKEGILASVLVMHMFFQLLFIHLFRPFLKYTQATSPLPNTVSPRKLCTQAAAMISKLMRLYKRSHGLRQIPNVAVYITHSACTIHLLNLPDKNAKRDIVHGLKHLEEIAEGWLCARRTLAILSVLANKWKVELPEDAAAVLARTDAKFGSYGAELQSPSQRRASEIFVPPPTSSPQHQQQQPQWQQPQMAAANAYFRPRPNVAAASTGAAVRSNSGSYKSPPQDASGLLAQQYPSATTTPATPQMTWQQRIQAGGSPSEMFGGVEQLIRDSSDWAFRDQAQLATGFENWDSVAMDPSAWTTTSPTNGSINLPVNGGGPVGGAVMGQPNGNVAVQQATTMTMPPNPNMAYAQTTQAQNNGHDGMGMVNWLNSMNTYNSMAASYNEDEWYQ</sequence>
<evidence type="ECO:0000259" key="9">
    <source>
        <dbReference type="PROSITE" id="PS50048"/>
    </source>
</evidence>
<dbReference type="InterPro" id="IPR036864">
    <property type="entry name" value="Zn2-C6_fun-type_DNA-bd_sf"/>
</dbReference>
<dbReference type="GeneID" id="54570430"/>
<feature type="region of interest" description="Disordered" evidence="8">
    <location>
        <begin position="690"/>
        <end position="726"/>
    </location>
</feature>
<evidence type="ECO:0000313" key="10">
    <source>
        <dbReference type="EMBL" id="KAF2165995.1"/>
    </source>
</evidence>
<reference evidence="10" key="1">
    <citation type="journal article" date="2020" name="Stud. Mycol.">
        <title>101 Dothideomycetes genomes: a test case for predicting lifestyles and emergence of pathogens.</title>
        <authorList>
            <person name="Haridas S."/>
            <person name="Albert R."/>
            <person name="Binder M."/>
            <person name="Bloem J."/>
            <person name="Labutti K."/>
            <person name="Salamov A."/>
            <person name="Andreopoulos B."/>
            <person name="Baker S."/>
            <person name="Barry K."/>
            <person name="Bills G."/>
            <person name="Bluhm B."/>
            <person name="Cannon C."/>
            <person name="Castanera R."/>
            <person name="Culley D."/>
            <person name="Daum C."/>
            <person name="Ezra D."/>
            <person name="Gonzalez J."/>
            <person name="Henrissat B."/>
            <person name="Kuo A."/>
            <person name="Liang C."/>
            <person name="Lipzen A."/>
            <person name="Lutzoni F."/>
            <person name="Magnuson J."/>
            <person name="Mondo S."/>
            <person name="Nolan M."/>
            <person name="Ohm R."/>
            <person name="Pangilinan J."/>
            <person name="Park H.-J."/>
            <person name="Ramirez L."/>
            <person name="Alfaro M."/>
            <person name="Sun H."/>
            <person name="Tritt A."/>
            <person name="Yoshinaga Y."/>
            <person name="Zwiers L.-H."/>
            <person name="Turgeon B."/>
            <person name="Goodwin S."/>
            <person name="Spatafora J."/>
            <person name="Crous P."/>
            <person name="Grigoriev I."/>
        </authorList>
    </citation>
    <scope>NUCLEOTIDE SEQUENCE</scope>
    <source>
        <strain evidence="10">ATCC 36951</strain>
    </source>
</reference>
<dbReference type="OrthoDB" id="2162761at2759"/>
<dbReference type="Proteomes" id="UP000799537">
    <property type="component" value="Unassembled WGS sequence"/>
</dbReference>
<dbReference type="CDD" id="cd12148">
    <property type="entry name" value="fungal_TF_MHR"/>
    <property type="match status" value="1"/>
</dbReference>
<dbReference type="GO" id="GO:0006351">
    <property type="term" value="P:DNA-templated transcription"/>
    <property type="evidence" value="ECO:0007669"/>
    <property type="project" value="InterPro"/>
</dbReference>
<keyword evidence="3" id="KW-0862">Zinc</keyword>
<keyword evidence="7" id="KW-0539">Nucleus</keyword>
<evidence type="ECO:0000256" key="2">
    <source>
        <dbReference type="ARBA" id="ARBA00022723"/>
    </source>
</evidence>
<dbReference type="GO" id="GO:0005634">
    <property type="term" value="C:nucleus"/>
    <property type="evidence" value="ECO:0007669"/>
    <property type="project" value="UniProtKB-SubCell"/>
</dbReference>
<feature type="compositionally biased region" description="Low complexity" evidence="8">
    <location>
        <begin position="1"/>
        <end position="17"/>
    </location>
</feature>
<dbReference type="SMART" id="SM00066">
    <property type="entry name" value="GAL4"/>
    <property type="match status" value="1"/>
</dbReference>
<dbReference type="GO" id="GO:0008270">
    <property type="term" value="F:zinc ion binding"/>
    <property type="evidence" value="ECO:0007669"/>
    <property type="project" value="InterPro"/>
</dbReference>
<dbReference type="InterPro" id="IPR007219">
    <property type="entry name" value="XnlR_reg_dom"/>
</dbReference>
<dbReference type="Gene3D" id="4.10.240.10">
    <property type="entry name" value="Zn(2)-C6 fungal-type DNA-binding domain"/>
    <property type="match status" value="1"/>
</dbReference>
<dbReference type="Pfam" id="PF04082">
    <property type="entry name" value="Fungal_trans"/>
    <property type="match status" value="1"/>
</dbReference>
<dbReference type="GO" id="GO:0003677">
    <property type="term" value="F:DNA binding"/>
    <property type="evidence" value="ECO:0007669"/>
    <property type="project" value="UniProtKB-KW"/>
</dbReference>
<evidence type="ECO:0000313" key="11">
    <source>
        <dbReference type="Proteomes" id="UP000799537"/>
    </source>
</evidence>
<dbReference type="CDD" id="cd00067">
    <property type="entry name" value="GAL4"/>
    <property type="match status" value="1"/>
</dbReference>
<evidence type="ECO:0000256" key="7">
    <source>
        <dbReference type="ARBA" id="ARBA00023242"/>
    </source>
</evidence>
<evidence type="ECO:0000256" key="3">
    <source>
        <dbReference type="ARBA" id="ARBA00022833"/>
    </source>
</evidence>
<dbReference type="PROSITE" id="PS50048">
    <property type="entry name" value="ZN2_CY6_FUNGAL_2"/>
    <property type="match status" value="1"/>
</dbReference>
<dbReference type="GO" id="GO:0000981">
    <property type="term" value="F:DNA-binding transcription factor activity, RNA polymerase II-specific"/>
    <property type="evidence" value="ECO:0007669"/>
    <property type="project" value="InterPro"/>
</dbReference>
<keyword evidence="11" id="KW-1185">Reference proteome</keyword>
<protein>
    <recommendedName>
        <fullName evidence="9">Zn(2)-C6 fungal-type domain-containing protein</fullName>
    </recommendedName>
</protein>
<dbReference type="PANTHER" id="PTHR31313">
    <property type="entry name" value="TY1 ENHANCER ACTIVATOR"/>
    <property type="match status" value="1"/>
</dbReference>
<dbReference type="InterPro" id="IPR001138">
    <property type="entry name" value="Zn2Cys6_DnaBD"/>
</dbReference>
<organism evidence="10 11">
    <name type="scientific">Zasmidium cellare ATCC 36951</name>
    <dbReference type="NCBI Taxonomy" id="1080233"/>
    <lineage>
        <taxon>Eukaryota</taxon>
        <taxon>Fungi</taxon>
        <taxon>Dikarya</taxon>
        <taxon>Ascomycota</taxon>
        <taxon>Pezizomycotina</taxon>
        <taxon>Dothideomycetes</taxon>
        <taxon>Dothideomycetidae</taxon>
        <taxon>Mycosphaerellales</taxon>
        <taxon>Mycosphaerellaceae</taxon>
        <taxon>Zasmidium</taxon>
    </lineage>
</organism>
<evidence type="ECO:0000256" key="1">
    <source>
        <dbReference type="ARBA" id="ARBA00004123"/>
    </source>
</evidence>
<dbReference type="PROSITE" id="PS00463">
    <property type="entry name" value="ZN2_CY6_FUNGAL_1"/>
    <property type="match status" value="1"/>
</dbReference>
<feature type="region of interest" description="Disordered" evidence="8">
    <location>
        <begin position="742"/>
        <end position="764"/>
    </location>
</feature>
<gene>
    <name evidence="10" type="ORF">M409DRAFT_66904</name>
</gene>
<dbReference type="PANTHER" id="PTHR31313:SF81">
    <property type="entry name" value="TY1 ENHANCER ACTIVATOR"/>
    <property type="match status" value="1"/>
</dbReference>
<evidence type="ECO:0000256" key="4">
    <source>
        <dbReference type="ARBA" id="ARBA00023015"/>
    </source>
</evidence>
<accession>A0A6A6CFS4</accession>
<feature type="region of interest" description="Disordered" evidence="8">
    <location>
        <begin position="1"/>
        <end position="60"/>
    </location>
</feature>
<comment type="subcellular location">
    <subcellularLocation>
        <location evidence="1">Nucleus</location>
    </subcellularLocation>
</comment>
<dbReference type="Pfam" id="PF00172">
    <property type="entry name" value="Zn_clus"/>
    <property type="match status" value="1"/>
</dbReference>
<proteinExistence type="predicted"/>
<keyword evidence="6" id="KW-0804">Transcription</keyword>
<keyword evidence="2" id="KW-0479">Metal-binding</keyword>
<feature type="region of interest" description="Disordered" evidence="8">
    <location>
        <begin position="167"/>
        <end position="195"/>
    </location>
</feature>
<name>A0A6A6CFS4_ZASCE</name>
<keyword evidence="5" id="KW-0238">DNA-binding</keyword>
<evidence type="ECO:0000256" key="8">
    <source>
        <dbReference type="SAM" id="MobiDB-lite"/>
    </source>
</evidence>